<dbReference type="EMBL" id="FQUP01000001">
    <property type="protein sequence ID" value="SHE79387.1"/>
    <property type="molecule type" value="Genomic_DNA"/>
</dbReference>
<dbReference type="STRING" id="1122133.SAMN02745157_0950"/>
<dbReference type="Proteomes" id="UP000184485">
    <property type="component" value="Unassembled WGS sequence"/>
</dbReference>
<feature type="compositionally biased region" description="Low complexity" evidence="2">
    <location>
        <begin position="619"/>
        <end position="629"/>
    </location>
</feature>
<feature type="region of interest" description="Disordered" evidence="2">
    <location>
        <begin position="606"/>
        <end position="649"/>
    </location>
</feature>
<gene>
    <name evidence="4" type="ORF">SAMN02745157_0950</name>
</gene>
<dbReference type="SMART" id="SM00939">
    <property type="entry name" value="PepX_C"/>
    <property type="match status" value="1"/>
</dbReference>
<dbReference type="Gene3D" id="3.40.50.1820">
    <property type="entry name" value="alpha/beta hydrolase"/>
    <property type="match status" value="1"/>
</dbReference>
<evidence type="ECO:0000313" key="4">
    <source>
        <dbReference type="EMBL" id="SHE79387.1"/>
    </source>
</evidence>
<evidence type="ECO:0000256" key="1">
    <source>
        <dbReference type="ARBA" id="ARBA00022801"/>
    </source>
</evidence>
<reference evidence="4 5" key="1">
    <citation type="submission" date="2016-11" db="EMBL/GenBank/DDBJ databases">
        <authorList>
            <person name="Jaros S."/>
            <person name="Januszkiewicz K."/>
            <person name="Wedrychowicz H."/>
        </authorList>
    </citation>
    <scope>NUCLEOTIDE SEQUENCE [LARGE SCALE GENOMIC DNA]</scope>
    <source>
        <strain evidence="4 5">DSM 19436</strain>
    </source>
</reference>
<proteinExistence type="predicted"/>
<dbReference type="InterPro" id="IPR013736">
    <property type="entry name" value="Xaa-Pro_dipept_C"/>
</dbReference>
<sequence length="649" mass="71167">MPITKKQEFWDNLIPLKGGLFGEQLAGWRPGPAARLGLGCRILADQRIDVAPNVALAADVYLPKVPGRYPAVIAFAAYSKELQAAGAPTGSNEAGSPPVFTDRGYAHIIVARRGMGRSTGADAVYLNDTDVADHAVVIQWAAAQPWCDGQVALFGTSYYGMTQPQVARLRQAALKGFFAIEMCTDFFRHIAMFGGSPQPDFFATWMGANFTPFQFKLHVPPLLRAMASHITNSPLKRLWWPQLKKRMTRVMRGFRNETPTRASLGLFAALMLDGKTRASSVLPAGPSGALGDIAVPFVVVQNPGYLNLHQFGAYDLFENAGTPAASKWLIIGSPAYELPAYHWQLEALAFFDHLLYGADNGYASQARVRYWRQGARTYGSAEDWPPPQSAPLRLYLASNGADRTTHCLTPEPPTDGLKNRWAAVPPGATLAAGFDEVTNQSLVFELSIEDEMELAGPVTVSLAFSSNEIDSHVVARTGVVAADGSYTILSMGMIRPACRRIDETRSTATEIAIDVDTPEPLVRDVPVMLRFSLTPQPVLLRPGERFRLDIGSRTDLLRSDVSHGYAQFDMQVPPYFARNAVHYGEDSFIEMRHVASIRSLRWGSAENWQPEPARRRSPRPAGRSRPIARMPALPDPMRRVASPQGPVGP</sequence>
<organism evidence="4 5">
    <name type="scientific">Kaistia soli DSM 19436</name>
    <dbReference type="NCBI Taxonomy" id="1122133"/>
    <lineage>
        <taxon>Bacteria</taxon>
        <taxon>Pseudomonadati</taxon>
        <taxon>Pseudomonadota</taxon>
        <taxon>Alphaproteobacteria</taxon>
        <taxon>Hyphomicrobiales</taxon>
        <taxon>Kaistiaceae</taxon>
        <taxon>Kaistia</taxon>
    </lineage>
</organism>
<dbReference type="Gene3D" id="2.60.120.260">
    <property type="entry name" value="Galactose-binding domain-like"/>
    <property type="match status" value="1"/>
</dbReference>
<dbReference type="SUPFAM" id="SSF53474">
    <property type="entry name" value="alpha/beta-Hydrolases"/>
    <property type="match status" value="1"/>
</dbReference>
<dbReference type="NCBIfam" id="TIGR00976">
    <property type="entry name" value="CocE_NonD"/>
    <property type="match status" value="1"/>
</dbReference>
<accession>A0A1M4WDX1</accession>
<dbReference type="SUPFAM" id="SSF49785">
    <property type="entry name" value="Galactose-binding domain-like"/>
    <property type="match status" value="1"/>
</dbReference>
<dbReference type="InterPro" id="IPR005674">
    <property type="entry name" value="CocE/Ser_esterase"/>
</dbReference>
<dbReference type="InterPro" id="IPR000383">
    <property type="entry name" value="Xaa-Pro-like_dom"/>
</dbReference>
<evidence type="ECO:0000313" key="5">
    <source>
        <dbReference type="Proteomes" id="UP000184485"/>
    </source>
</evidence>
<evidence type="ECO:0000256" key="2">
    <source>
        <dbReference type="SAM" id="MobiDB-lite"/>
    </source>
</evidence>
<dbReference type="GO" id="GO:0008239">
    <property type="term" value="F:dipeptidyl-peptidase activity"/>
    <property type="evidence" value="ECO:0007669"/>
    <property type="project" value="InterPro"/>
</dbReference>
<name>A0A1M4WDX1_9HYPH</name>
<dbReference type="InterPro" id="IPR008979">
    <property type="entry name" value="Galactose-bd-like_sf"/>
</dbReference>
<keyword evidence="1" id="KW-0378">Hydrolase</keyword>
<keyword evidence="5" id="KW-1185">Reference proteome</keyword>
<feature type="domain" description="Xaa-Pro dipeptidyl-peptidase C-terminal" evidence="3">
    <location>
        <begin position="348"/>
        <end position="590"/>
    </location>
</feature>
<dbReference type="Pfam" id="PF02129">
    <property type="entry name" value="Peptidase_S15"/>
    <property type="match status" value="1"/>
</dbReference>
<dbReference type="InterPro" id="IPR029058">
    <property type="entry name" value="AB_hydrolase_fold"/>
</dbReference>
<dbReference type="AlphaFoldDB" id="A0A1M4WDX1"/>
<evidence type="ECO:0000259" key="3">
    <source>
        <dbReference type="SMART" id="SM00939"/>
    </source>
</evidence>
<protein>
    <recommendedName>
        <fullName evidence="3">Xaa-Pro dipeptidyl-peptidase C-terminal domain-containing protein</fullName>
    </recommendedName>
</protein>
<dbReference type="Pfam" id="PF08530">
    <property type="entry name" value="PepX_C"/>
    <property type="match status" value="1"/>
</dbReference>